<evidence type="ECO:0000313" key="1">
    <source>
        <dbReference type="EMBL" id="GAA5507512.1"/>
    </source>
</evidence>
<organism evidence="1 2">
    <name type="scientific">Novipirellula caenicola</name>
    <dbReference type="NCBI Taxonomy" id="1536901"/>
    <lineage>
        <taxon>Bacteria</taxon>
        <taxon>Pseudomonadati</taxon>
        <taxon>Planctomycetota</taxon>
        <taxon>Planctomycetia</taxon>
        <taxon>Pirellulales</taxon>
        <taxon>Pirellulaceae</taxon>
        <taxon>Novipirellula</taxon>
    </lineage>
</organism>
<reference evidence="1 2" key="1">
    <citation type="submission" date="2024-02" db="EMBL/GenBank/DDBJ databases">
        <title>Rhodopirellula caenicola NBRC 110016.</title>
        <authorList>
            <person name="Ichikawa N."/>
            <person name="Katano-Makiyama Y."/>
            <person name="Hidaka K."/>
        </authorList>
    </citation>
    <scope>NUCLEOTIDE SEQUENCE [LARGE SCALE GENOMIC DNA]</scope>
    <source>
        <strain evidence="1 2">NBRC 110016</strain>
    </source>
</reference>
<dbReference type="Proteomes" id="UP001416858">
    <property type="component" value="Unassembled WGS sequence"/>
</dbReference>
<name>A0ABP9VQV0_9BACT</name>
<sequence length="421" mass="46083">MKALSSSPPARRSFLKAAGITIALPMMESVATPAGRSDGGEAMRMVCISPTLGVYPKAFFPKSTGANFELTPTLKPLENLRGDFTVCSNMDHPAIFSGHGGISTFLTGIRGGNVVSMDQLAAEYAGYQTRFPSMHVAVGGGMNASWTSSGIRVRELGDPRDMFDQLFVPDSAAAIKERELRIQEQGSILDLVREQAKRFARRTNPADRQKLEEYLTAIRDAETKLQGMKRWANVPKPKVNYQPEGHPHSGQDYEFLAPMMFDLILLAIQSDSSRVFTAGFGMHNRMIELDGVSTGYHSLSHHGNRPDILRQLGIIDNFYIQQMARFVQKLKDSPLGNRGDGTLLDKTMVYFGSGMGDAARHSNRDLPVILAGGGFRHQGHVDCKTPGGESTPLNNLYTTMLQKFGVEIESFNGATGTFSLS</sequence>
<keyword evidence="2" id="KW-1185">Reference proteome</keyword>
<dbReference type="InterPro" id="IPR011447">
    <property type="entry name" value="DUF1552"/>
</dbReference>
<proteinExistence type="predicted"/>
<evidence type="ECO:0008006" key="3">
    <source>
        <dbReference type="Google" id="ProtNLM"/>
    </source>
</evidence>
<gene>
    <name evidence="1" type="ORF">Rcae01_02968</name>
</gene>
<evidence type="ECO:0000313" key="2">
    <source>
        <dbReference type="Proteomes" id="UP001416858"/>
    </source>
</evidence>
<dbReference type="InterPro" id="IPR006311">
    <property type="entry name" value="TAT_signal"/>
</dbReference>
<dbReference type="Pfam" id="PF07586">
    <property type="entry name" value="HXXSHH"/>
    <property type="match status" value="1"/>
</dbReference>
<protein>
    <recommendedName>
        <fullName evidence="3">DUF1552 domain-containing protein</fullName>
    </recommendedName>
</protein>
<accession>A0ABP9VQV0</accession>
<comment type="caution">
    <text evidence="1">The sequence shown here is derived from an EMBL/GenBank/DDBJ whole genome shotgun (WGS) entry which is preliminary data.</text>
</comment>
<dbReference type="PROSITE" id="PS51318">
    <property type="entry name" value="TAT"/>
    <property type="match status" value="1"/>
</dbReference>
<dbReference type="RefSeq" id="WP_345684366.1">
    <property type="nucleotide sequence ID" value="NZ_BAABRO010000005.1"/>
</dbReference>
<dbReference type="EMBL" id="BAABRO010000005">
    <property type="protein sequence ID" value="GAA5507512.1"/>
    <property type="molecule type" value="Genomic_DNA"/>
</dbReference>